<feature type="domain" description="Nucleotide-diphospho-sugar transferase" evidence="2">
    <location>
        <begin position="119"/>
        <end position="185"/>
    </location>
</feature>
<dbReference type="EMBL" id="RWGY01000009">
    <property type="protein sequence ID" value="TVU36025.1"/>
    <property type="molecule type" value="Genomic_DNA"/>
</dbReference>
<name>A0A5J9VKF8_9POAL</name>
<keyword evidence="1" id="KW-0472">Membrane</keyword>
<dbReference type="InterPro" id="IPR005069">
    <property type="entry name" value="Nucl-diP-sugar_transferase"/>
</dbReference>
<evidence type="ECO:0000313" key="4">
    <source>
        <dbReference type="Proteomes" id="UP000324897"/>
    </source>
</evidence>
<protein>
    <recommendedName>
        <fullName evidence="2">Nucleotide-diphospho-sugar transferase domain-containing protein</fullName>
    </recommendedName>
</protein>
<proteinExistence type="predicted"/>
<feature type="transmembrane region" description="Helical" evidence="1">
    <location>
        <begin position="12"/>
        <end position="33"/>
    </location>
</feature>
<dbReference type="AlphaFoldDB" id="A0A5J9VKF8"/>
<keyword evidence="1" id="KW-0812">Transmembrane</keyword>
<dbReference type="OrthoDB" id="784961at2759"/>
<organism evidence="3 4">
    <name type="scientific">Eragrostis curvula</name>
    <name type="common">weeping love grass</name>
    <dbReference type="NCBI Taxonomy" id="38414"/>
    <lineage>
        <taxon>Eukaryota</taxon>
        <taxon>Viridiplantae</taxon>
        <taxon>Streptophyta</taxon>
        <taxon>Embryophyta</taxon>
        <taxon>Tracheophyta</taxon>
        <taxon>Spermatophyta</taxon>
        <taxon>Magnoliopsida</taxon>
        <taxon>Liliopsida</taxon>
        <taxon>Poales</taxon>
        <taxon>Poaceae</taxon>
        <taxon>PACMAD clade</taxon>
        <taxon>Chloridoideae</taxon>
        <taxon>Eragrostideae</taxon>
        <taxon>Eragrostidinae</taxon>
        <taxon>Eragrostis</taxon>
    </lineage>
</organism>
<dbReference type="PANTHER" id="PTHR46038:SF52">
    <property type="entry name" value="OS01G0920700 PROTEIN"/>
    <property type="match status" value="1"/>
</dbReference>
<evidence type="ECO:0000313" key="3">
    <source>
        <dbReference type="EMBL" id="TVU36025.1"/>
    </source>
</evidence>
<sequence>MDFQKGILRCILFFLFEMSLAAALTVLVVFALANIGRSSDMLTKGNYTKIGVQSPEEILYPKTLISRMSEFAELAELLPKVATDDRTVIITSVNEAFARPNSLLGVFRESFRAGEGIEHLLNHVLVDAVDAKAFLHCKAVHLHCYLLEVRSMNLRLANNYMRKKGLSVELVWTKLALQERVLELGSGPALYFRGPWANLASGPFKLSCFEHKGKRFGGIMI</sequence>
<feature type="non-terminal residue" evidence="3">
    <location>
        <position position="1"/>
    </location>
</feature>
<accession>A0A5J9VKF8</accession>
<evidence type="ECO:0000259" key="2">
    <source>
        <dbReference type="Pfam" id="PF03407"/>
    </source>
</evidence>
<evidence type="ECO:0000256" key="1">
    <source>
        <dbReference type="SAM" id="Phobius"/>
    </source>
</evidence>
<dbReference type="PANTHER" id="PTHR46038">
    <property type="entry name" value="EXPRESSED PROTEIN-RELATED"/>
    <property type="match status" value="1"/>
</dbReference>
<keyword evidence="1" id="KW-1133">Transmembrane helix</keyword>
<keyword evidence="4" id="KW-1185">Reference proteome</keyword>
<dbReference type="Gramene" id="TVU36025">
    <property type="protein sequence ID" value="TVU36025"/>
    <property type="gene ID" value="EJB05_17935"/>
</dbReference>
<gene>
    <name evidence="3" type="ORF">EJB05_17935</name>
</gene>
<reference evidence="3 4" key="1">
    <citation type="journal article" date="2019" name="Sci. Rep.">
        <title>A high-quality genome of Eragrostis curvula grass provides insights into Poaceae evolution and supports new strategies to enhance forage quality.</title>
        <authorList>
            <person name="Carballo J."/>
            <person name="Santos B.A.C.M."/>
            <person name="Zappacosta D."/>
            <person name="Garbus I."/>
            <person name="Selva J.P."/>
            <person name="Gallo C.A."/>
            <person name="Diaz A."/>
            <person name="Albertini E."/>
            <person name="Caccamo M."/>
            <person name="Echenique V."/>
        </authorList>
    </citation>
    <scope>NUCLEOTIDE SEQUENCE [LARGE SCALE GENOMIC DNA]</scope>
    <source>
        <strain evidence="4">cv. Victoria</strain>
        <tissue evidence="3">Leaf</tissue>
    </source>
</reference>
<dbReference type="InterPro" id="IPR044821">
    <property type="entry name" value="At1g28695/At4g15970-like"/>
</dbReference>
<comment type="caution">
    <text evidence="3">The sequence shown here is derived from an EMBL/GenBank/DDBJ whole genome shotgun (WGS) entry which is preliminary data.</text>
</comment>
<dbReference type="Proteomes" id="UP000324897">
    <property type="component" value="Unassembled WGS sequence"/>
</dbReference>
<dbReference type="Pfam" id="PF03407">
    <property type="entry name" value="Nucleotid_trans"/>
    <property type="match status" value="1"/>
</dbReference>